<evidence type="ECO:0000313" key="9">
    <source>
        <dbReference type="Proteomes" id="UP000054107"/>
    </source>
</evidence>
<evidence type="ECO:0000256" key="2">
    <source>
        <dbReference type="ARBA" id="ARBA00020974"/>
    </source>
</evidence>
<dbReference type="OrthoDB" id="18786at2759"/>
<dbReference type="STRING" id="35722.A0A0B7NMF2"/>
<dbReference type="Pfam" id="PF20649">
    <property type="entry name" value="COG5_C"/>
    <property type="match status" value="1"/>
</dbReference>
<dbReference type="PANTHER" id="PTHR13228:SF3">
    <property type="entry name" value="CONSERVED OLIGOMERIC GOLGI COMPLEX SUBUNIT 5"/>
    <property type="match status" value="1"/>
</dbReference>
<name>A0A0B7NMF2_9FUNG</name>
<dbReference type="GO" id="GO:0006891">
    <property type="term" value="P:intra-Golgi vesicle-mediated transport"/>
    <property type="evidence" value="ECO:0007669"/>
    <property type="project" value="InterPro"/>
</dbReference>
<sequence>MPSTARFSIQDTDKYIDYDTFLSKEFDANVYADTVIQESESSTDATDIGTELSKLAFSIDIVNKQIQEQVVTNYEALLSQVTGIKELESVLNTVQANITRLNSSIQTIRDPYKQLKTYATQLENLQLTCELLRKLHRFILLKRRLETQLSTSDRDISTAALTVYELETIMKETDFEGIDIVTCELSFIEESRDRVEGEATALLKEGIESQNQAKMASGLQVFHNMKQMGDRVQTITQTMLNGLIQEIKRVIDMQSIQNELRQAGQQQQLASPTMSVRGTGSSSGINQKQLATAVWSRMDSLMKQMSDQCVKIYSLEKVLEIKKDALTHVSFLDEVSKTLDANSLVSYFWRVLSANFEQELKSAAKASTFLQSILVGEYPKLLKLLHDFFSRVALHNCTLLSDYSQTPEYVIMLRSFNTFQASFLAKSLQRMYDAVNSTFPAYGGLARTPPGRNNVLNITRIIGHELEAACFEPHLAQEVAKNAVKALGSFCAKCDHLLPTNEHSIYTTNTSNSHIVNYLNMNIEIANILYYMHQSVWKILEEYPEKVVDIVKKGADDCQALMMRIGDRLVESVKKDAESVLLNIHKEDFSGKMRRSVDPEADKSSYMKELQKHVRYFHTTIFQNFSCGAEPKTWVKQISKHILYVFIFQASMVCPLREAGKLKLAGDMAELEFTISQFMSEYGARIEDVGDEYKALRAFRPLLFLDAAQLTAAHHTSGLSKLVLIHHLIVRSQQQSKSLPLPYSIYDLSRQEYMAWMETQENEKDAVQLAVDAITNGSKLKKSDLDQILEYKLIMQIASERDDADETEK</sequence>
<evidence type="ECO:0000256" key="1">
    <source>
        <dbReference type="ARBA" id="ARBA00004395"/>
    </source>
</evidence>
<protein>
    <recommendedName>
        <fullName evidence="2">Conserved oligomeric Golgi complex subunit 5</fullName>
    </recommendedName>
</protein>
<evidence type="ECO:0000313" key="8">
    <source>
        <dbReference type="EMBL" id="CEP16124.1"/>
    </source>
</evidence>
<dbReference type="InterPro" id="IPR048485">
    <property type="entry name" value="COG5_helical"/>
</dbReference>
<evidence type="ECO:0000256" key="4">
    <source>
        <dbReference type="ARBA" id="ARBA00023136"/>
    </source>
</evidence>
<dbReference type="EMBL" id="LN732853">
    <property type="protein sequence ID" value="CEP16124.1"/>
    <property type="molecule type" value="Genomic_DNA"/>
</dbReference>
<keyword evidence="4" id="KW-0472">Membrane</keyword>
<dbReference type="Proteomes" id="UP000054107">
    <property type="component" value="Unassembled WGS sequence"/>
</dbReference>
<feature type="domain" description="Conserved oligomeric Golgi complex subunit 5 helical" evidence="7">
    <location>
        <begin position="175"/>
        <end position="389"/>
    </location>
</feature>
<dbReference type="GO" id="GO:0017119">
    <property type="term" value="C:Golgi transport complex"/>
    <property type="evidence" value="ECO:0007669"/>
    <property type="project" value="InterPro"/>
</dbReference>
<keyword evidence="9" id="KW-1185">Reference proteome</keyword>
<evidence type="ECO:0000259" key="7">
    <source>
        <dbReference type="Pfam" id="PF20649"/>
    </source>
</evidence>
<dbReference type="GO" id="GO:0000139">
    <property type="term" value="C:Golgi membrane"/>
    <property type="evidence" value="ECO:0007669"/>
    <property type="project" value="UniProtKB-SubCell"/>
</dbReference>
<comment type="subcellular location">
    <subcellularLocation>
        <location evidence="1">Golgi apparatus membrane</location>
        <topology evidence="1">Peripheral membrane protein</topology>
    </subcellularLocation>
</comment>
<keyword evidence="3" id="KW-0333">Golgi apparatus</keyword>
<evidence type="ECO:0000256" key="5">
    <source>
        <dbReference type="SAM" id="Coils"/>
    </source>
</evidence>
<dbReference type="InterPro" id="IPR019465">
    <property type="entry name" value="Cog5"/>
</dbReference>
<dbReference type="InterPro" id="IPR049176">
    <property type="entry name" value="COG5_N"/>
</dbReference>
<dbReference type="AlphaFoldDB" id="A0A0B7NMF2"/>
<proteinExistence type="predicted"/>
<feature type="domain" description="Conserved oligomeric Golgi complex subunit 5 N-terminal" evidence="6">
    <location>
        <begin position="20"/>
        <end position="145"/>
    </location>
</feature>
<gene>
    <name evidence="8" type="primary">PARPA_10369.1 scaffold 40148</name>
</gene>
<reference evidence="8 9" key="1">
    <citation type="submission" date="2014-09" db="EMBL/GenBank/DDBJ databases">
        <authorList>
            <person name="Ellenberger Sabrina"/>
        </authorList>
    </citation>
    <scope>NUCLEOTIDE SEQUENCE [LARGE SCALE GENOMIC DNA]</scope>
    <source>
        <strain evidence="8 9">CBS 412.66</strain>
    </source>
</reference>
<accession>A0A0B7NMF2</accession>
<keyword evidence="5" id="KW-0175">Coiled coil</keyword>
<organism evidence="8 9">
    <name type="scientific">Parasitella parasitica</name>
    <dbReference type="NCBI Taxonomy" id="35722"/>
    <lineage>
        <taxon>Eukaryota</taxon>
        <taxon>Fungi</taxon>
        <taxon>Fungi incertae sedis</taxon>
        <taxon>Mucoromycota</taxon>
        <taxon>Mucoromycotina</taxon>
        <taxon>Mucoromycetes</taxon>
        <taxon>Mucorales</taxon>
        <taxon>Mucorineae</taxon>
        <taxon>Mucoraceae</taxon>
        <taxon>Parasitella</taxon>
    </lineage>
</organism>
<evidence type="ECO:0000259" key="6">
    <source>
        <dbReference type="Pfam" id="PF10392"/>
    </source>
</evidence>
<dbReference type="Pfam" id="PF10392">
    <property type="entry name" value="COG5_N"/>
    <property type="match status" value="1"/>
</dbReference>
<dbReference type="PANTHER" id="PTHR13228">
    <property type="entry name" value="CONSERVED OLIGOMERIC GOLGI COMPLEX COMPONENT 5"/>
    <property type="match status" value="1"/>
</dbReference>
<feature type="coiled-coil region" evidence="5">
    <location>
        <begin position="84"/>
        <end position="135"/>
    </location>
</feature>
<evidence type="ECO:0000256" key="3">
    <source>
        <dbReference type="ARBA" id="ARBA00023034"/>
    </source>
</evidence>